<dbReference type="RefSeq" id="WP_174239126.1">
    <property type="nucleotide sequence ID" value="NZ_BLJE01000003.1"/>
</dbReference>
<keyword evidence="3" id="KW-1185">Reference proteome</keyword>
<organism evidence="2 3">
    <name type="scientific">Litoreibacter roseus</name>
    <dbReference type="NCBI Taxonomy" id="2601869"/>
    <lineage>
        <taxon>Bacteria</taxon>
        <taxon>Pseudomonadati</taxon>
        <taxon>Pseudomonadota</taxon>
        <taxon>Alphaproteobacteria</taxon>
        <taxon>Rhodobacterales</taxon>
        <taxon>Roseobacteraceae</taxon>
        <taxon>Litoreibacter</taxon>
    </lineage>
</organism>
<evidence type="ECO:0000313" key="2">
    <source>
        <dbReference type="EMBL" id="GFE65952.1"/>
    </source>
</evidence>
<protein>
    <recommendedName>
        <fullName evidence="4">Histidine kinase</fullName>
    </recommendedName>
</protein>
<keyword evidence="1" id="KW-1133">Transmembrane helix</keyword>
<dbReference type="AlphaFoldDB" id="A0A6N6JL91"/>
<dbReference type="Proteomes" id="UP000436822">
    <property type="component" value="Unassembled WGS sequence"/>
</dbReference>
<name>A0A6N6JL91_9RHOB</name>
<comment type="caution">
    <text evidence="2">The sequence shown here is derived from an EMBL/GenBank/DDBJ whole genome shotgun (WGS) entry which is preliminary data.</text>
</comment>
<dbReference type="InterPro" id="IPR045616">
    <property type="entry name" value="DUF6446"/>
</dbReference>
<evidence type="ECO:0000256" key="1">
    <source>
        <dbReference type="SAM" id="Phobius"/>
    </source>
</evidence>
<keyword evidence="1" id="KW-0472">Membrane</keyword>
<evidence type="ECO:0008006" key="4">
    <source>
        <dbReference type="Google" id="ProtNLM"/>
    </source>
</evidence>
<accession>A0A6N6JL91</accession>
<evidence type="ECO:0000313" key="3">
    <source>
        <dbReference type="Proteomes" id="UP000436822"/>
    </source>
</evidence>
<feature type="transmembrane region" description="Helical" evidence="1">
    <location>
        <begin position="6"/>
        <end position="24"/>
    </location>
</feature>
<sequence>MNGKVIASLIVLMAVIAGGWMYYLQVYAFYETVAAETMGDVELVSVTSEMPEAILATDVTAIDADSSPIRFRACFVTPMSQALLTESYVLYDDPVPLTAPDWFECFDAQSIGDALADGTALAFTGEENIAYGVDRVVAIFEDGRGYIWHQLNNCGRKAYDGSPLGPECPPRDASESN</sequence>
<proteinExistence type="predicted"/>
<dbReference type="EMBL" id="BLJE01000003">
    <property type="protein sequence ID" value="GFE65952.1"/>
    <property type="molecule type" value="Genomic_DNA"/>
</dbReference>
<gene>
    <name evidence="2" type="ORF">KIN_30260</name>
</gene>
<dbReference type="Pfam" id="PF20044">
    <property type="entry name" value="DUF6446"/>
    <property type="match status" value="1"/>
</dbReference>
<reference evidence="2 3" key="1">
    <citation type="submission" date="2019-12" db="EMBL/GenBank/DDBJ databases">
        <title>Litoreibacter badius sp. nov., a novel bacteriochlorophyll a-containing bacterium in the genus Litoreibacter.</title>
        <authorList>
            <person name="Kanamuro M."/>
            <person name="Takabe Y."/>
            <person name="Mori K."/>
            <person name="Takaichi S."/>
            <person name="Hanada S."/>
        </authorList>
    </citation>
    <scope>NUCLEOTIDE SEQUENCE [LARGE SCALE GENOMIC DNA]</scope>
    <source>
        <strain evidence="2 3">K6</strain>
    </source>
</reference>
<keyword evidence="1" id="KW-0812">Transmembrane</keyword>